<reference evidence="2 3" key="1">
    <citation type="submission" date="2020-08" db="EMBL/GenBank/DDBJ databases">
        <authorList>
            <person name="Newling K."/>
            <person name="Davey J."/>
            <person name="Forrester S."/>
        </authorList>
    </citation>
    <scope>NUCLEOTIDE SEQUENCE [LARGE SCALE GENOMIC DNA]</scope>
    <source>
        <strain evidence="3">Crithidia deanei Carvalho (ATCC PRA-265)</strain>
    </source>
</reference>
<evidence type="ECO:0000313" key="2">
    <source>
        <dbReference type="EMBL" id="CAD2215979.1"/>
    </source>
</evidence>
<gene>
    <name evidence="2" type="ORF">ADEAN_000343700</name>
</gene>
<sequence length="412" mass="45222">MWKRCRVALRAPTKGRRPMKGIESLSAPKVKRRWGDFRDLQNDEKKEFVSGEWRQAMPVQLLHQSAGESLSFESDERAEAYLQREEKEELAEQPIPTLSLAQQFYNELATTADEEVDVTAAAMPQSDEEREEEILDANRHFFGDYYIQQGICPEHLKFAFIDAMLRPAAALFLLNGSRPLVRLVVRDQLESHAQVSGVIQPTALSPMVFALEMVPTQPLGELPRLPYTAASSVLQLREQEADCLSPEELQLSLIDDGRPEEEPSQESAPAAEPPRVPAIPRTPLLATATGRVWQPHTSGHALLPGLRAFRQTSGVQQTGGGGAPRTRPHAAVEGAAHQHLRRGYLPALPHRPHGPALHRRGPEGKERRGEVPQPGPGGGELPSGAPLARSAVPRAAVRAGDLHGWSTTATAL</sequence>
<feature type="compositionally biased region" description="Basic and acidic residues" evidence="1">
    <location>
        <begin position="360"/>
        <end position="370"/>
    </location>
</feature>
<name>A0A7G2C8X4_9TRYP</name>
<evidence type="ECO:0000256" key="1">
    <source>
        <dbReference type="SAM" id="MobiDB-lite"/>
    </source>
</evidence>
<feature type="region of interest" description="Disordered" evidence="1">
    <location>
        <begin position="313"/>
        <end position="332"/>
    </location>
</feature>
<feature type="compositionally biased region" description="Low complexity" evidence="1">
    <location>
        <begin position="382"/>
        <end position="392"/>
    </location>
</feature>
<proteinExistence type="predicted"/>
<dbReference type="Proteomes" id="UP000515908">
    <property type="component" value="Chromosome 06"/>
</dbReference>
<dbReference type="VEuPathDB" id="TriTrypDB:ADEAN_000343700"/>
<feature type="compositionally biased region" description="Basic residues" evidence="1">
    <location>
        <begin position="350"/>
        <end position="359"/>
    </location>
</feature>
<dbReference type="EMBL" id="LR877150">
    <property type="protein sequence ID" value="CAD2215979.1"/>
    <property type="molecule type" value="Genomic_DNA"/>
</dbReference>
<organism evidence="2 3">
    <name type="scientific">Angomonas deanei</name>
    <dbReference type="NCBI Taxonomy" id="59799"/>
    <lineage>
        <taxon>Eukaryota</taxon>
        <taxon>Discoba</taxon>
        <taxon>Euglenozoa</taxon>
        <taxon>Kinetoplastea</taxon>
        <taxon>Metakinetoplastina</taxon>
        <taxon>Trypanosomatida</taxon>
        <taxon>Trypanosomatidae</taxon>
        <taxon>Strigomonadinae</taxon>
        <taxon>Angomonas</taxon>
    </lineage>
</organism>
<keyword evidence="3" id="KW-1185">Reference proteome</keyword>
<feature type="region of interest" description="Disordered" evidence="1">
    <location>
        <begin position="346"/>
        <end position="392"/>
    </location>
</feature>
<evidence type="ECO:0000313" key="3">
    <source>
        <dbReference type="Proteomes" id="UP000515908"/>
    </source>
</evidence>
<protein>
    <submittedName>
        <fullName evidence="2">Uncharacterized protein</fullName>
    </submittedName>
</protein>
<feature type="region of interest" description="Disordered" evidence="1">
    <location>
        <begin position="257"/>
        <end position="278"/>
    </location>
</feature>
<dbReference type="OrthoDB" id="273424at2759"/>
<dbReference type="AlphaFoldDB" id="A0A7G2C8X4"/>
<accession>A0A7G2C8X4</accession>